<keyword evidence="2" id="KW-1185">Reference proteome</keyword>
<organism evidence="1 2">
    <name type="scientific">Racocetra persica</name>
    <dbReference type="NCBI Taxonomy" id="160502"/>
    <lineage>
        <taxon>Eukaryota</taxon>
        <taxon>Fungi</taxon>
        <taxon>Fungi incertae sedis</taxon>
        <taxon>Mucoromycota</taxon>
        <taxon>Glomeromycotina</taxon>
        <taxon>Glomeromycetes</taxon>
        <taxon>Diversisporales</taxon>
        <taxon>Gigasporaceae</taxon>
        <taxon>Racocetra</taxon>
    </lineage>
</organism>
<dbReference type="Proteomes" id="UP000789920">
    <property type="component" value="Unassembled WGS sequence"/>
</dbReference>
<evidence type="ECO:0000313" key="1">
    <source>
        <dbReference type="EMBL" id="CAG8722593.1"/>
    </source>
</evidence>
<name>A0ACA9PSP4_9GLOM</name>
<protein>
    <submittedName>
        <fullName evidence="1">8421_t:CDS:1</fullName>
    </submittedName>
</protein>
<evidence type="ECO:0000313" key="2">
    <source>
        <dbReference type="Proteomes" id="UP000789920"/>
    </source>
</evidence>
<gene>
    <name evidence="1" type="ORF">RPERSI_LOCUS11424</name>
</gene>
<feature type="non-terminal residue" evidence="1">
    <location>
        <position position="1"/>
    </location>
</feature>
<sequence>LGLLTKSNKTDLIQKLRKYSEVTNHEKGKEKDVLANTSNLGQEIANNISIVSDHKEISAVLDINSEE</sequence>
<dbReference type="EMBL" id="CAJVQC010023522">
    <property type="protein sequence ID" value="CAG8722593.1"/>
    <property type="molecule type" value="Genomic_DNA"/>
</dbReference>
<proteinExistence type="predicted"/>
<comment type="caution">
    <text evidence="1">The sequence shown here is derived from an EMBL/GenBank/DDBJ whole genome shotgun (WGS) entry which is preliminary data.</text>
</comment>
<reference evidence="1" key="1">
    <citation type="submission" date="2021-06" db="EMBL/GenBank/DDBJ databases">
        <authorList>
            <person name="Kallberg Y."/>
            <person name="Tangrot J."/>
            <person name="Rosling A."/>
        </authorList>
    </citation>
    <scope>NUCLEOTIDE SEQUENCE</scope>
    <source>
        <strain evidence="1">MA461A</strain>
    </source>
</reference>
<accession>A0ACA9PSP4</accession>